<protein>
    <submittedName>
        <fullName evidence="1">Uncharacterized protein</fullName>
    </submittedName>
</protein>
<accession>A0A0G1FDJ0</accession>
<evidence type="ECO:0000313" key="1">
    <source>
        <dbReference type="EMBL" id="KKS84928.1"/>
    </source>
</evidence>
<name>A0A0G1FDJ0_9BACT</name>
<gene>
    <name evidence="1" type="ORF">UV59_C0012G0021</name>
</gene>
<comment type="caution">
    <text evidence="1">The sequence shown here is derived from an EMBL/GenBank/DDBJ whole genome shotgun (WGS) entry which is preliminary data.</text>
</comment>
<evidence type="ECO:0000313" key="2">
    <source>
        <dbReference type="Proteomes" id="UP000034543"/>
    </source>
</evidence>
<dbReference type="AlphaFoldDB" id="A0A0G1FDJ0"/>
<dbReference type="Proteomes" id="UP000034543">
    <property type="component" value="Unassembled WGS sequence"/>
</dbReference>
<sequence length="73" mass="8025">MASLRAVCENFTCIPAVLDHMCTFQTFTIAKLDNEDAVLQNGRKVKTAGVSDLHIGDKVNVYADIIIEKIEEG</sequence>
<dbReference type="STRING" id="1618436.UV59_C0012G0021"/>
<dbReference type="EMBL" id="LCFB01000012">
    <property type="protein sequence ID" value="KKS84928.1"/>
    <property type="molecule type" value="Genomic_DNA"/>
</dbReference>
<proteinExistence type="predicted"/>
<organism evidence="1 2">
    <name type="scientific">Candidatus Gottesmanbacteria bacterium GW2011_GWA1_43_11</name>
    <dbReference type="NCBI Taxonomy" id="1618436"/>
    <lineage>
        <taxon>Bacteria</taxon>
        <taxon>Candidatus Gottesmaniibacteriota</taxon>
    </lineage>
</organism>
<reference evidence="1 2" key="1">
    <citation type="journal article" date="2015" name="Nature">
        <title>rRNA introns, odd ribosomes, and small enigmatic genomes across a large radiation of phyla.</title>
        <authorList>
            <person name="Brown C.T."/>
            <person name="Hug L.A."/>
            <person name="Thomas B.C."/>
            <person name="Sharon I."/>
            <person name="Castelle C.J."/>
            <person name="Singh A."/>
            <person name="Wilkins M.J."/>
            <person name="Williams K.H."/>
            <person name="Banfield J.F."/>
        </authorList>
    </citation>
    <scope>NUCLEOTIDE SEQUENCE [LARGE SCALE GENOMIC DNA]</scope>
</reference>